<dbReference type="PANTHER" id="PTHR10169:SF38">
    <property type="entry name" value="DNA TOPOISOMERASE 2"/>
    <property type="match status" value="1"/>
</dbReference>
<dbReference type="AlphaFoldDB" id="A0A167CGT3"/>
<reference evidence="9 10" key="1">
    <citation type="submission" date="2016-02" db="EMBL/GenBank/DDBJ databases">
        <title>Complete genome sequence and transcriptome regulation of the pentose utilising yeast Sugiyamaella lignohabitans.</title>
        <authorList>
            <person name="Bellasio M."/>
            <person name="Peymann A."/>
            <person name="Valli M."/>
            <person name="Sipitzky M."/>
            <person name="Graf A."/>
            <person name="Sauer M."/>
            <person name="Marx H."/>
            <person name="Mattanovich D."/>
        </authorList>
    </citation>
    <scope>NUCLEOTIDE SEQUENCE [LARGE SCALE GENOMIC DNA]</scope>
    <source>
        <strain evidence="9 10">CBS 10342</strain>
    </source>
</reference>
<name>A0A167CGT3_9ASCO</name>
<keyword evidence="6 9" id="KW-0413">Isomerase</keyword>
<evidence type="ECO:0000256" key="5">
    <source>
        <dbReference type="ARBA" id="ARBA00023125"/>
    </source>
</evidence>
<evidence type="ECO:0000256" key="7">
    <source>
        <dbReference type="SAM" id="MobiDB-lite"/>
    </source>
</evidence>
<dbReference type="InterPro" id="IPR036890">
    <property type="entry name" value="HATPase_C_sf"/>
</dbReference>
<proteinExistence type="predicted"/>
<dbReference type="GO" id="GO:0003918">
    <property type="term" value="F:DNA topoisomerase type II (double strand cut, ATP-hydrolyzing) activity"/>
    <property type="evidence" value="ECO:0007669"/>
    <property type="project" value="UniProtKB-EC"/>
</dbReference>
<evidence type="ECO:0000313" key="9">
    <source>
        <dbReference type="EMBL" id="ANB11674.1"/>
    </source>
</evidence>
<feature type="domain" description="Histidine kinase/HSP90-like ATPase" evidence="8">
    <location>
        <begin position="214"/>
        <end position="300"/>
    </location>
</feature>
<organism evidence="9 10">
    <name type="scientific">Sugiyamaella lignohabitans</name>
    <dbReference type="NCBI Taxonomy" id="796027"/>
    <lineage>
        <taxon>Eukaryota</taxon>
        <taxon>Fungi</taxon>
        <taxon>Dikarya</taxon>
        <taxon>Ascomycota</taxon>
        <taxon>Saccharomycotina</taxon>
        <taxon>Dipodascomycetes</taxon>
        <taxon>Dipodascales</taxon>
        <taxon>Trichomonascaceae</taxon>
        <taxon>Sugiyamaella</taxon>
    </lineage>
</organism>
<dbReference type="EMBL" id="CP014500">
    <property type="protein sequence ID" value="ANB11674.1"/>
    <property type="molecule type" value="Genomic_DNA"/>
</dbReference>
<dbReference type="Pfam" id="PF02518">
    <property type="entry name" value="HATPase_c"/>
    <property type="match status" value="1"/>
</dbReference>
<gene>
    <name evidence="9" type="primary">TOP2</name>
    <name evidence="9" type="ORF">AWJ20_4495</name>
</gene>
<comment type="cofactor">
    <cofactor evidence="2">
        <name>Mg(2+)</name>
        <dbReference type="ChEBI" id="CHEBI:18420"/>
    </cofactor>
</comment>
<dbReference type="GO" id="GO:0000712">
    <property type="term" value="P:resolution of meiotic recombination intermediates"/>
    <property type="evidence" value="ECO:0007669"/>
    <property type="project" value="TreeGrafter"/>
</dbReference>
<dbReference type="InterPro" id="IPR050634">
    <property type="entry name" value="DNA_Topoisomerase_II"/>
</dbReference>
<evidence type="ECO:0000256" key="4">
    <source>
        <dbReference type="ARBA" id="ARBA00023029"/>
    </source>
</evidence>
<keyword evidence="5" id="KW-0238">DNA-binding</keyword>
<evidence type="ECO:0000313" key="10">
    <source>
        <dbReference type="Proteomes" id="UP000189580"/>
    </source>
</evidence>
<feature type="compositionally biased region" description="Low complexity" evidence="7">
    <location>
        <begin position="70"/>
        <end position="92"/>
    </location>
</feature>
<dbReference type="EC" id="5.6.2.2" evidence="3"/>
<dbReference type="OrthoDB" id="276498at2759"/>
<evidence type="ECO:0000259" key="8">
    <source>
        <dbReference type="Pfam" id="PF02518"/>
    </source>
</evidence>
<dbReference type="PANTHER" id="PTHR10169">
    <property type="entry name" value="DNA TOPOISOMERASE/GYRASE"/>
    <property type="match status" value="1"/>
</dbReference>
<sequence length="327" mass="35426">MAKLSTTAVQDENAKPRAAARTMKQSKIYDSDDDAYGGGDGDFSFGGGNDGGDSDFELDEAPAKKRKPAAKAATGGTAPKKPRKTPATGTAAAKKKAAAALQTRDTNTVISEPGNDSLESLSAGGTPEPAVVNGGVTQVSDPSPKTTPKKTTGKKSASDQYQRLSQLEHVLKRPDTYIGSVEHTEVKMWVFDQESQAMRYKQVTICPGLFKIFDEILVNAADNKIRDPSMDTLKVEIDQEKNTISVYNNGKGIPIEMHEKEKMYIPELIFGNLLTSSNYDDNEKKVTGGRNGYGAKVSTRGCTCLRRLGLRPRPWLLLLRRRPGPST</sequence>
<keyword evidence="10" id="KW-1185">Reference proteome</keyword>
<dbReference type="Proteomes" id="UP000189580">
    <property type="component" value="Chromosome c"/>
</dbReference>
<dbReference type="GO" id="GO:0003677">
    <property type="term" value="F:DNA binding"/>
    <property type="evidence" value="ECO:0007669"/>
    <property type="project" value="UniProtKB-KW"/>
</dbReference>
<keyword evidence="4" id="KW-0799">Topoisomerase</keyword>
<dbReference type="GO" id="GO:0005634">
    <property type="term" value="C:nucleus"/>
    <property type="evidence" value="ECO:0007669"/>
    <property type="project" value="TreeGrafter"/>
</dbReference>
<dbReference type="Gene3D" id="3.30.565.10">
    <property type="entry name" value="Histidine kinase-like ATPase, C-terminal domain"/>
    <property type="match status" value="1"/>
</dbReference>
<feature type="compositionally biased region" description="Polar residues" evidence="7">
    <location>
        <begin position="1"/>
        <end position="10"/>
    </location>
</feature>
<dbReference type="KEGG" id="slb:AWJ20_4495"/>
<protein>
    <recommendedName>
        <fullName evidence="3">DNA topoisomerase (ATP-hydrolyzing)</fullName>
        <ecNumber evidence="3">5.6.2.2</ecNumber>
    </recommendedName>
</protein>
<comment type="catalytic activity">
    <reaction evidence="1">
        <text>ATP-dependent breakage, passage and rejoining of double-stranded DNA.</text>
        <dbReference type="EC" id="5.6.2.2"/>
    </reaction>
</comment>
<evidence type="ECO:0000256" key="2">
    <source>
        <dbReference type="ARBA" id="ARBA00001946"/>
    </source>
</evidence>
<dbReference type="GeneID" id="30036633"/>
<dbReference type="SUPFAM" id="SSF55874">
    <property type="entry name" value="ATPase domain of HSP90 chaperone/DNA topoisomerase II/histidine kinase"/>
    <property type="match status" value="1"/>
</dbReference>
<evidence type="ECO:0000256" key="6">
    <source>
        <dbReference type="ARBA" id="ARBA00023235"/>
    </source>
</evidence>
<dbReference type="RefSeq" id="XP_018734151.1">
    <property type="nucleotide sequence ID" value="XM_018881570.1"/>
</dbReference>
<feature type="region of interest" description="Disordered" evidence="7">
    <location>
        <begin position="1"/>
        <end position="161"/>
    </location>
</feature>
<evidence type="ECO:0000256" key="3">
    <source>
        <dbReference type="ARBA" id="ARBA00012895"/>
    </source>
</evidence>
<feature type="compositionally biased region" description="Gly residues" evidence="7">
    <location>
        <begin position="36"/>
        <end position="51"/>
    </location>
</feature>
<dbReference type="InterPro" id="IPR003594">
    <property type="entry name" value="HATPase_dom"/>
</dbReference>
<dbReference type="GO" id="GO:0000819">
    <property type="term" value="P:sister chromatid segregation"/>
    <property type="evidence" value="ECO:0007669"/>
    <property type="project" value="TreeGrafter"/>
</dbReference>
<evidence type="ECO:0000256" key="1">
    <source>
        <dbReference type="ARBA" id="ARBA00000185"/>
    </source>
</evidence>
<dbReference type="PRINTS" id="PR00418">
    <property type="entry name" value="TPI2FAMILY"/>
</dbReference>
<accession>A0A167CGT3</accession>